<comment type="caution">
    <text evidence="1">The sequence shown here is derived from an EMBL/GenBank/DDBJ whole genome shotgun (WGS) entry which is preliminary data.</text>
</comment>
<dbReference type="Gene3D" id="3.30.420.340">
    <property type="entry name" value="UvrC, RNAse H endonuclease domain"/>
    <property type="match status" value="1"/>
</dbReference>
<proteinExistence type="predicted"/>
<name>X1NEU3_9ZZZZ</name>
<reference evidence="1" key="1">
    <citation type="journal article" date="2014" name="Front. Microbiol.">
        <title>High frequency of phylogenetically diverse reductive dehalogenase-homologous genes in deep subseafloor sedimentary metagenomes.</title>
        <authorList>
            <person name="Kawai M."/>
            <person name="Futagami T."/>
            <person name="Toyoda A."/>
            <person name="Takaki Y."/>
            <person name="Nishi S."/>
            <person name="Hori S."/>
            <person name="Arai W."/>
            <person name="Tsubouchi T."/>
            <person name="Morono Y."/>
            <person name="Uchiyama I."/>
            <person name="Ito T."/>
            <person name="Fujiyama A."/>
            <person name="Inagaki F."/>
            <person name="Takami H."/>
        </authorList>
    </citation>
    <scope>NUCLEOTIDE SEQUENCE</scope>
    <source>
        <strain evidence="1">Expedition CK06-06</strain>
    </source>
</reference>
<accession>X1NEU3</accession>
<evidence type="ECO:0000313" key="1">
    <source>
        <dbReference type="EMBL" id="GAI25325.1"/>
    </source>
</evidence>
<protein>
    <recommendedName>
        <fullName evidence="2">UvrC family homology region profile domain-containing protein</fullName>
    </recommendedName>
</protein>
<gene>
    <name evidence="1" type="ORF">S06H3_27993</name>
</gene>
<sequence>YFLKSLPREIFNLILQLRDEAHRFAISYHKKLRDMTLLEN</sequence>
<evidence type="ECO:0008006" key="2">
    <source>
        <dbReference type="Google" id="ProtNLM"/>
    </source>
</evidence>
<dbReference type="InterPro" id="IPR038476">
    <property type="entry name" value="UvrC_RNase_H_dom_sf"/>
</dbReference>
<dbReference type="EMBL" id="BARV01016296">
    <property type="protein sequence ID" value="GAI25325.1"/>
    <property type="molecule type" value="Genomic_DNA"/>
</dbReference>
<organism evidence="1">
    <name type="scientific">marine sediment metagenome</name>
    <dbReference type="NCBI Taxonomy" id="412755"/>
    <lineage>
        <taxon>unclassified sequences</taxon>
        <taxon>metagenomes</taxon>
        <taxon>ecological metagenomes</taxon>
    </lineage>
</organism>
<feature type="non-terminal residue" evidence="1">
    <location>
        <position position="1"/>
    </location>
</feature>
<dbReference type="AlphaFoldDB" id="X1NEU3"/>